<name>A0A6M0RB40_9CLOT</name>
<dbReference type="AlphaFoldDB" id="A0A6M0RB40"/>
<dbReference type="RefSeq" id="WP_163248639.1">
    <property type="nucleotide sequence ID" value="NZ_SXDP01000002.1"/>
</dbReference>
<comment type="caution">
    <text evidence="2">The sequence shown here is derived from an EMBL/GenBank/DDBJ whole genome shotgun (WGS) entry which is preliminary data.</text>
</comment>
<dbReference type="Pfam" id="PF07872">
    <property type="entry name" value="DUF1659"/>
    <property type="match status" value="1"/>
</dbReference>
<gene>
    <name evidence="2" type="ORF">FDF74_04165</name>
</gene>
<dbReference type="Proteomes" id="UP000473885">
    <property type="component" value="Unassembled WGS sequence"/>
</dbReference>
<dbReference type="InterPro" id="IPR012454">
    <property type="entry name" value="DUF1659"/>
</dbReference>
<dbReference type="EMBL" id="SXDP01000002">
    <property type="protein sequence ID" value="NEZ46408.1"/>
    <property type="molecule type" value="Genomic_DNA"/>
</dbReference>
<evidence type="ECO:0000259" key="1">
    <source>
        <dbReference type="Pfam" id="PF07872"/>
    </source>
</evidence>
<reference evidence="2 3" key="1">
    <citation type="submission" date="2019-04" db="EMBL/GenBank/DDBJ databases">
        <title>Genome sequencing of Clostridium botulinum Groups I-IV and Clostridium butyricum.</title>
        <authorList>
            <person name="Brunt J."/>
            <person name="Van Vliet A.H.M."/>
            <person name="Stringer S.C."/>
            <person name="Carter A.T."/>
            <person name="Peck M.W."/>
        </authorList>
    </citation>
    <scope>NUCLEOTIDE SEQUENCE [LARGE SCALE GENOMIC DNA]</scope>
    <source>
        <strain evidence="2 3">IFR 18/094</strain>
    </source>
</reference>
<accession>A0A6M0RB40</accession>
<feature type="domain" description="DUF1659" evidence="1">
    <location>
        <begin position="5"/>
        <end position="73"/>
    </location>
</feature>
<evidence type="ECO:0000313" key="2">
    <source>
        <dbReference type="EMBL" id="NEZ46408.1"/>
    </source>
</evidence>
<keyword evidence="3" id="KW-1185">Reference proteome</keyword>
<organism evidence="2 3">
    <name type="scientific">Clostridium niameyense</name>
    <dbReference type="NCBI Taxonomy" id="1622073"/>
    <lineage>
        <taxon>Bacteria</taxon>
        <taxon>Bacillati</taxon>
        <taxon>Bacillota</taxon>
        <taxon>Clostridia</taxon>
        <taxon>Eubacteriales</taxon>
        <taxon>Clostridiaceae</taxon>
        <taxon>Clostridium</taxon>
    </lineage>
</organism>
<evidence type="ECO:0000313" key="3">
    <source>
        <dbReference type="Proteomes" id="UP000473885"/>
    </source>
</evidence>
<sequence length="74" mass="8461">MAAKLVKEERNLAIKYVAGVDDKGKDIIKYQRMPKLKISADFQDVLDVVNLIKDFLENPISEILIEDKNTLVNE</sequence>
<protein>
    <submittedName>
        <fullName evidence="2">DUF1659 domain-containing protein</fullName>
    </submittedName>
</protein>
<proteinExistence type="predicted"/>